<reference evidence="1 2" key="1">
    <citation type="submission" date="2017-08" db="EMBL/GenBank/DDBJ databases">
        <title>The complete genome sequence of Maribacter sp. B1, isolated from deep-sea sediment.</title>
        <authorList>
            <person name="Wu Y.-H."/>
            <person name="Cheng H."/>
            <person name="Xu X.-W."/>
        </authorList>
    </citation>
    <scope>NUCLEOTIDE SEQUENCE [LARGE SCALE GENOMIC DNA]</scope>
    <source>
        <strain evidence="1 2">B1</strain>
    </source>
</reference>
<protein>
    <submittedName>
        <fullName evidence="1">Uncharacterized protein</fullName>
    </submittedName>
</protein>
<dbReference type="Proteomes" id="UP000215244">
    <property type="component" value="Chromosome"/>
</dbReference>
<accession>A0A223V2L6</accession>
<name>A0A223V2L6_9FLAO</name>
<dbReference type="KEGG" id="marb:CJ263_04360"/>
<sequence length="141" mass="16039">MKALNVKSFRLGVIKFQSFLFFTLLLNGCIDPVAPEFDFNGGLIFVDAFASNIPISCFVTIEKSDTQFGFSYPCEVPCWRIRYNEEVSLFKDEFTNGKSIQDLSVAILTLYTKENTLVFVEQLSLTPKAYKYYKNIKGHSG</sequence>
<evidence type="ECO:0000313" key="2">
    <source>
        <dbReference type="Proteomes" id="UP000215244"/>
    </source>
</evidence>
<evidence type="ECO:0000313" key="1">
    <source>
        <dbReference type="EMBL" id="ASV29516.1"/>
    </source>
</evidence>
<dbReference type="RefSeq" id="WP_094996142.1">
    <property type="nucleotide sequence ID" value="NZ_BMJL01000001.1"/>
</dbReference>
<dbReference type="EMBL" id="CP022957">
    <property type="protein sequence ID" value="ASV29516.1"/>
    <property type="molecule type" value="Genomic_DNA"/>
</dbReference>
<organism evidence="1 2">
    <name type="scientific">Maribacter cobaltidurans</name>
    <dbReference type="NCBI Taxonomy" id="1178778"/>
    <lineage>
        <taxon>Bacteria</taxon>
        <taxon>Pseudomonadati</taxon>
        <taxon>Bacteroidota</taxon>
        <taxon>Flavobacteriia</taxon>
        <taxon>Flavobacteriales</taxon>
        <taxon>Flavobacteriaceae</taxon>
        <taxon>Maribacter</taxon>
    </lineage>
</organism>
<gene>
    <name evidence="1" type="ORF">CJ263_04360</name>
</gene>
<dbReference type="OrthoDB" id="922982at2"/>
<keyword evidence="2" id="KW-1185">Reference proteome</keyword>
<dbReference type="AlphaFoldDB" id="A0A223V2L6"/>
<proteinExistence type="predicted"/>